<dbReference type="InterPro" id="IPR011005">
    <property type="entry name" value="Dihydropteroate_synth-like_sf"/>
</dbReference>
<dbReference type="Proteomes" id="UP000248557">
    <property type="component" value="Unassembled WGS sequence"/>
</dbReference>
<evidence type="ECO:0000259" key="1">
    <source>
        <dbReference type="PROSITE" id="PS50972"/>
    </source>
</evidence>
<sequence length="527" mass="58805">MKILIITGLLAENIIRKNLSCYDKHELYLKVMPMPIAAFITPKLIVYHLKQQNILKSINSNKTTPIDNIDMIITPGLMQQSSDEIQKQLNIPSYKGPTNAADITLTLDILDNITLSTSKPANILIRNKQYENAMDIINNYSADKEKIEKLLEKDSNILINNCPLGLDFPMRVLGEIANAPTLTEKKLLEKAQYYIDSGADMIDIGMHAGENNPQMAYDMVKLIKDNYDIPVSIDTLNSNEINMGLEAGADLILSVDHGNYEKVIDNIEDHGVSAVILPTDYSRNYIPQTPIERVKSLEKIDKLCSNITTIADVLLDPINSPSLTDSIVACSLFRKRNPTKLLFFGVGNVSELLDADSNGVHALLGGIAMELGVSILFTPEASLKTKGSIKELKTTSNMMFISKQKETIPKNIGINLVSLKDAYRKDDASIETCNLPHIDAVADGKFTQDKGSFKIILEDNLIKAILYQNYEKTAVIQAKTARAIYEEILRRDLISRLEHAAYLGMELEKAEIALKLNKQYIQDFPIF</sequence>
<proteinExistence type="predicted"/>
<evidence type="ECO:0000313" key="2">
    <source>
        <dbReference type="EMBL" id="RAP03543.1"/>
    </source>
</evidence>
<feature type="domain" description="Pterin-binding" evidence="1">
    <location>
        <begin position="161"/>
        <end position="400"/>
    </location>
</feature>
<dbReference type="RefSeq" id="WP_112149345.1">
    <property type="nucleotide sequence ID" value="NZ_CATZNA010000060.1"/>
</dbReference>
<dbReference type="Pfam" id="PF14251">
    <property type="entry name" value="PterinBD-DUF4346"/>
    <property type="match status" value="1"/>
</dbReference>
<dbReference type="SUPFAM" id="SSF51717">
    <property type="entry name" value="Dihydropteroate synthetase-like"/>
    <property type="match status" value="1"/>
</dbReference>
<dbReference type="PROSITE" id="PS50972">
    <property type="entry name" value="PTERIN_BINDING"/>
    <property type="match status" value="1"/>
</dbReference>
<organism evidence="2 3">
    <name type="scientific">Methanosphaera stadtmanae</name>
    <dbReference type="NCBI Taxonomy" id="2317"/>
    <lineage>
        <taxon>Archaea</taxon>
        <taxon>Methanobacteriati</taxon>
        <taxon>Methanobacteriota</taxon>
        <taxon>Methanomada group</taxon>
        <taxon>Methanobacteria</taxon>
        <taxon>Methanobacteriales</taxon>
        <taxon>Methanobacteriaceae</taxon>
        <taxon>Methanosphaera</taxon>
    </lineage>
</organism>
<dbReference type="AlphaFoldDB" id="A0A328Q1Y6"/>
<dbReference type="Gene3D" id="3.20.20.20">
    <property type="entry name" value="Dihydropteroate synthase-like"/>
    <property type="match status" value="1"/>
</dbReference>
<comment type="caution">
    <text evidence="2">The sequence shown here is derived from an EMBL/GenBank/DDBJ whole genome shotgun (WGS) entry which is preliminary data.</text>
</comment>
<protein>
    <recommendedName>
        <fullName evidence="1">Pterin-binding domain-containing protein</fullName>
    </recommendedName>
</protein>
<dbReference type="InterPro" id="IPR025595">
    <property type="entry name" value="PterinBD-DUF4346"/>
</dbReference>
<reference evidence="2 3" key="1">
    <citation type="submission" date="2017-05" db="EMBL/GenBank/DDBJ databases">
        <title>Host range expansion of the Methanosphaera genus to humans and monogastric animals involves recent and extensive reduction in genome content.</title>
        <authorList>
            <person name="Hoedt E.C."/>
            <person name="Volmer J.G."/>
            <person name="Parks D.H."/>
            <person name="Rosewarne C.P."/>
            <person name="Denman S.E."/>
            <person name="Mcsweeney C.S."/>
            <person name="O Cuiv P."/>
            <person name="Hugenholtz P."/>
            <person name="Tyson G.W."/>
            <person name="Morrison M."/>
        </authorList>
    </citation>
    <scope>NUCLEOTIDE SEQUENCE [LARGE SCALE GENOMIC DNA]</scope>
    <source>
        <strain evidence="2 3">PA5</strain>
    </source>
</reference>
<dbReference type="InterPro" id="IPR005236">
    <property type="entry name" value="Dihydropt_synth"/>
</dbReference>
<dbReference type="NCBIfam" id="TIGR00284">
    <property type="entry name" value="dihydropteroate synthase-like protein"/>
    <property type="match status" value="1"/>
</dbReference>
<gene>
    <name evidence="2" type="ORF">CA615_01700</name>
</gene>
<dbReference type="EMBL" id="NGJK01000017">
    <property type="protein sequence ID" value="RAP03543.1"/>
    <property type="molecule type" value="Genomic_DNA"/>
</dbReference>
<accession>A0A328Q1Y6</accession>
<dbReference type="GO" id="GO:0042558">
    <property type="term" value="P:pteridine-containing compound metabolic process"/>
    <property type="evidence" value="ECO:0007669"/>
    <property type="project" value="InterPro"/>
</dbReference>
<name>A0A328Q1Y6_9EURY</name>
<dbReference type="Pfam" id="PF00809">
    <property type="entry name" value="Pterin_bind"/>
    <property type="match status" value="1"/>
</dbReference>
<evidence type="ECO:0000313" key="3">
    <source>
        <dbReference type="Proteomes" id="UP000248557"/>
    </source>
</evidence>
<dbReference type="InterPro" id="IPR000489">
    <property type="entry name" value="Pterin-binding_dom"/>
</dbReference>